<organism evidence="2 3">
    <name type="scientific">Candolleomyces aberdarensis</name>
    <dbReference type="NCBI Taxonomy" id="2316362"/>
    <lineage>
        <taxon>Eukaryota</taxon>
        <taxon>Fungi</taxon>
        <taxon>Dikarya</taxon>
        <taxon>Basidiomycota</taxon>
        <taxon>Agaricomycotina</taxon>
        <taxon>Agaricomycetes</taxon>
        <taxon>Agaricomycetidae</taxon>
        <taxon>Agaricales</taxon>
        <taxon>Agaricineae</taxon>
        <taxon>Psathyrellaceae</taxon>
        <taxon>Candolleomyces</taxon>
    </lineage>
</organism>
<dbReference type="Proteomes" id="UP000290288">
    <property type="component" value="Unassembled WGS sequence"/>
</dbReference>
<protein>
    <submittedName>
        <fullName evidence="2">Uncharacterized protein</fullName>
    </submittedName>
</protein>
<evidence type="ECO:0000313" key="3">
    <source>
        <dbReference type="Proteomes" id="UP000290288"/>
    </source>
</evidence>
<name>A0A4Q2D4U4_9AGAR</name>
<feature type="compositionally biased region" description="Acidic residues" evidence="1">
    <location>
        <begin position="31"/>
        <end position="42"/>
    </location>
</feature>
<evidence type="ECO:0000313" key="2">
    <source>
        <dbReference type="EMBL" id="RXW14380.1"/>
    </source>
</evidence>
<accession>A0A4Q2D4U4</accession>
<keyword evidence="3" id="KW-1185">Reference proteome</keyword>
<sequence>MPWDKLRNTHASNDSSSEDEGPDSVESLLAEMEDMSGEDEERVEPPVESISPKSTRSMQHGGKDEERMESEEQADVAKSGLFGEGEDDKEVSLEKELGVNENEINSNIDNEEDVYLGGMWRTVPRSSDSEKKKRKNPLIYKSSEDEDPKGSKENVAPPPQKKLKETQKNPQTPIWPSAVGSKSTRAQTFCAQSQAPPLLDGDNNGEVTHSIRRRKHY</sequence>
<reference evidence="2 3" key="1">
    <citation type="submission" date="2019-01" db="EMBL/GenBank/DDBJ databases">
        <title>Draft genome sequence of Psathyrella aberdarensis IHI B618.</title>
        <authorList>
            <person name="Buettner E."/>
            <person name="Kellner H."/>
        </authorList>
    </citation>
    <scope>NUCLEOTIDE SEQUENCE [LARGE SCALE GENOMIC DNA]</scope>
    <source>
        <strain evidence="2 3">IHI B618</strain>
    </source>
</reference>
<feature type="compositionally biased region" description="Polar residues" evidence="1">
    <location>
        <begin position="168"/>
        <end position="195"/>
    </location>
</feature>
<evidence type="ECO:0000256" key="1">
    <source>
        <dbReference type="SAM" id="MobiDB-lite"/>
    </source>
</evidence>
<feature type="region of interest" description="Disordered" evidence="1">
    <location>
        <begin position="1"/>
        <end position="217"/>
    </location>
</feature>
<comment type="caution">
    <text evidence="2">The sequence shown here is derived from an EMBL/GenBank/DDBJ whole genome shotgun (WGS) entry which is preliminary data.</text>
</comment>
<dbReference type="EMBL" id="SDEE01000710">
    <property type="protein sequence ID" value="RXW14380.1"/>
    <property type="molecule type" value="Genomic_DNA"/>
</dbReference>
<proteinExistence type="predicted"/>
<dbReference type="AlphaFoldDB" id="A0A4Q2D4U4"/>
<gene>
    <name evidence="2" type="ORF">EST38_g11474</name>
</gene>